<keyword evidence="4" id="KW-0378">Hydrolase</keyword>
<gene>
    <name evidence="4" type="ORF">CUJ83_05365</name>
</gene>
<evidence type="ECO:0000259" key="3">
    <source>
        <dbReference type="Pfam" id="PF19291"/>
    </source>
</evidence>
<comment type="similarity">
    <text evidence="1">Belongs to the glycosyl hydrolase 15 family.</text>
</comment>
<dbReference type="GO" id="GO:0004553">
    <property type="term" value="F:hydrolase activity, hydrolyzing O-glycosyl compounds"/>
    <property type="evidence" value="ECO:0007669"/>
    <property type="project" value="UniProtKB-ARBA"/>
</dbReference>
<dbReference type="EMBL" id="PGCK01000003">
    <property type="protein sequence ID" value="MCD1294427.1"/>
    <property type="molecule type" value="Genomic_DNA"/>
</dbReference>
<dbReference type="Pfam" id="PF00723">
    <property type="entry name" value="Glyco_hydro_15"/>
    <property type="match status" value="1"/>
</dbReference>
<dbReference type="InterPro" id="IPR012341">
    <property type="entry name" value="6hp_glycosidase-like_sf"/>
</dbReference>
<dbReference type="GO" id="GO:0005975">
    <property type="term" value="P:carbohydrate metabolic process"/>
    <property type="evidence" value="ECO:0007669"/>
    <property type="project" value="InterPro"/>
</dbReference>
<dbReference type="Gene3D" id="1.50.10.10">
    <property type="match status" value="1"/>
</dbReference>
<dbReference type="Proteomes" id="UP001320159">
    <property type="component" value="Unassembled WGS sequence"/>
</dbReference>
<dbReference type="InterPro" id="IPR011613">
    <property type="entry name" value="GH15-like"/>
</dbReference>
<evidence type="ECO:0000256" key="1">
    <source>
        <dbReference type="ARBA" id="ARBA00006188"/>
    </source>
</evidence>
<protein>
    <submittedName>
        <fullName evidence="4">Glycoside hydrolase family 15 protein</fullName>
    </submittedName>
</protein>
<feature type="domain" description="Trehalase-like N-terminal" evidence="3">
    <location>
        <begin position="4"/>
        <end position="144"/>
    </location>
</feature>
<organism evidence="4 5">
    <name type="scientific">Methanooceanicella nereidis</name>
    <dbReference type="NCBI Taxonomy" id="2052831"/>
    <lineage>
        <taxon>Archaea</taxon>
        <taxon>Methanobacteriati</taxon>
        <taxon>Methanobacteriota</taxon>
        <taxon>Stenosarchaea group</taxon>
        <taxon>Methanomicrobia</taxon>
        <taxon>Methanocellales</taxon>
        <taxon>Methanocellaceae</taxon>
        <taxon>Methanooceanicella</taxon>
    </lineage>
</organism>
<dbReference type="RefSeq" id="WP_230741254.1">
    <property type="nucleotide sequence ID" value="NZ_PGCK01000003.1"/>
</dbReference>
<accession>A0AAP2RC96</accession>
<reference evidence="4 5" key="1">
    <citation type="submission" date="2017-11" db="EMBL/GenBank/DDBJ databases">
        <title>Isolation and Characterization of Family Methanocellaceae Species from Potential Methane Hydrate Area Offshore Southwestern Taiwan.</title>
        <authorList>
            <person name="Zhang W.-L."/>
            <person name="Chen W.-C."/>
            <person name="Lai M.-C."/>
            <person name="Chen S.-C."/>
        </authorList>
    </citation>
    <scope>NUCLEOTIDE SEQUENCE [LARGE SCALE GENOMIC DNA]</scope>
    <source>
        <strain evidence="4 5">CWC-04</strain>
    </source>
</reference>
<evidence type="ECO:0000313" key="5">
    <source>
        <dbReference type="Proteomes" id="UP001320159"/>
    </source>
</evidence>
<dbReference type="AlphaFoldDB" id="A0AAP2RC96"/>
<evidence type="ECO:0000313" key="4">
    <source>
        <dbReference type="EMBL" id="MCD1294427.1"/>
    </source>
</evidence>
<dbReference type="SUPFAM" id="SSF48208">
    <property type="entry name" value="Six-hairpin glycosidases"/>
    <property type="match status" value="1"/>
</dbReference>
<dbReference type="InterPro" id="IPR008928">
    <property type="entry name" value="6-hairpin_glycosidase_sf"/>
</dbReference>
<name>A0AAP2RC96_9EURY</name>
<dbReference type="PANTHER" id="PTHR31616">
    <property type="entry name" value="TREHALASE"/>
    <property type="match status" value="1"/>
</dbReference>
<dbReference type="Pfam" id="PF19291">
    <property type="entry name" value="TREH_N"/>
    <property type="match status" value="1"/>
</dbReference>
<feature type="domain" description="GH15-like" evidence="2">
    <location>
        <begin position="221"/>
        <end position="579"/>
    </location>
</feature>
<keyword evidence="5" id="KW-1185">Reference proteome</keyword>
<evidence type="ECO:0000259" key="2">
    <source>
        <dbReference type="Pfam" id="PF00723"/>
    </source>
</evidence>
<comment type="caution">
    <text evidence="4">The sequence shown here is derived from an EMBL/GenBank/DDBJ whole genome shotgun (WGS) entry which is preliminary data.</text>
</comment>
<dbReference type="InterPro" id="IPR045582">
    <property type="entry name" value="Trehalase-like_N"/>
</dbReference>
<dbReference type="PANTHER" id="PTHR31616:SF0">
    <property type="entry name" value="GLUCAN 1,4-ALPHA-GLUCOSIDASE"/>
    <property type="match status" value="1"/>
</dbReference>
<proteinExistence type="inferred from homology"/>
<sequence length="587" mass="67094">MYGIIGNGETCAFISVFSSLDWLCLPAFDSPTMFARALDSSEGGCIKLSYELGGSILPLESGEQRYIEDTNILETTTRVGSDMIKAIDFMPFGKHSLWRILGISGPDRFKLYMDVDARPDYNRKAPRIEMIEAGMMVSSPGQALYITSAENAVIRKNRIIFSIEPPVTVPVLMTYGRDTNEAIKEFKGSPGHTEDYLAEVRFWRDYMSGATPIFELNPRLHYFYMRSLLVLKLLVYNDTGAILAAPTSSFPETIGGEHNWDYRFCWVRDGAYSSEAFALAGMYEDSRRILDFLLNIVNLKGKPYPYPLVSIYGDLTGTEEVLLDSLTGFGNSRPVRIGNKAVEQKQNDMEGEVIHAIYTYYKYSRDTSYVKRNFDRIKKIVDYSKRHWMEKDAGIWEFRREYMNYVHSKTMCWAALEYGSRLASLLDMDSLVDEWRKEAEKVKADIIEKGWSERRKCFKRAYEDAAYDASVLAIPLMNMLPVTDPMVKMTVKSITDNLGTGGLLKRFQDETGAFMLASLWLAQVMMKKGKVVNAMEIINRAARYASSELGLFAEEYDMYYRRLVGNIPQSFSHEEFIRSVHYLLGKE</sequence>